<dbReference type="EMBL" id="RQTJ01000002">
    <property type="protein sequence ID" value="RRA96822.1"/>
    <property type="molecule type" value="Genomic_DNA"/>
</dbReference>
<dbReference type="InterPro" id="IPR002931">
    <property type="entry name" value="Transglutaminase-like"/>
</dbReference>
<feature type="domain" description="Transglutaminase-like" evidence="1">
    <location>
        <begin position="299"/>
        <end position="371"/>
    </location>
</feature>
<evidence type="ECO:0000313" key="3">
    <source>
        <dbReference type="Proteomes" id="UP000268372"/>
    </source>
</evidence>
<dbReference type="Proteomes" id="UP000268372">
    <property type="component" value="Unassembled WGS sequence"/>
</dbReference>
<comment type="caution">
    <text evidence="2">The sequence shown here is derived from an EMBL/GenBank/DDBJ whole genome shotgun (WGS) entry which is preliminary data.</text>
</comment>
<evidence type="ECO:0000259" key="1">
    <source>
        <dbReference type="Pfam" id="PF01841"/>
    </source>
</evidence>
<keyword evidence="3" id="KW-1185">Reference proteome</keyword>
<reference evidence="2 3" key="1">
    <citation type="submission" date="2018-11" db="EMBL/GenBank/DDBJ databases">
        <title>Flavobacterium sp. nov., YIM 102796 draft genome.</title>
        <authorList>
            <person name="Li G."/>
            <person name="Jiang Y."/>
        </authorList>
    </citation>
    <scope>NUCLEOTIDE SEQUENCE [LARGE SCALE GENOMIC DNA]</scope>
    <source>
        <strain evidence="2 3">YIM 102796</strain>
    </source>
</reference>
<organism evidence="2 3">
    <name type="scientific">Paenimyroides viscosum</name>
    <dbReference type="NCBI Taxonomy" id="2488729"/>
    <lineage>
        <taxon>Bacteria</taxon>
        <taxon>Pseudomonadati</taxon>
        <taxon>Bacteroidota</taxon>
        <taxon>Flavobacteriia</taxon>
        <taxon>Flavobacteriales</taxon>
        <taxon>Flavobacteriaceae</taxon>
        <taxon>Paenimyroides</taxon>
    </lineage>
</organism>
<name>A0A3P1B7U9_9FLAO</name>
<dbReference type="Pfam" id="PF01841">
    <property type="entry name" value="Transglut_core"/>
    <property type="match status" value="1"/>
</dbReference>
<dbReference type="AlphaFoldDB" id="A0A3P1B7U9"/>
<gene>
    <name evidence="2" type="ORF">EG242_01960</name>
</gene>
<evidence type="ECO:0000313" key="2">
    <source>
        <dbReference type="EMBL" id="RRA96822.1"/>
    </source>
</evidence>
<sequence length="663" mass="76129">MKFTETIKFMKTIRLNITTPMIQIFWWRFSLIVLLFSGVLGNAQPIVNPQQKYPGQSEIVTDYVEHYHINVNKNNQLVISQDNHEESMIISDKGGFSAVESIVFSDLSPIKSYEAYTLNTINGRQKKTDVAHIADKKLDRQSVFDSDVKLKTFNYANLTSGSKKVLKYKIEFADPFLLHRFMFATSYVNEKRTLKISHPETVKIDYRLFNIDKNAIDITTESKKGVTTTTFKKENIPAMKNDGGAAGNMYETPHLHFWISEYKTKEQLVPVLGSVDKLYAYYHNFISKINLKESADLKTFTVDLTKNCTTDDEKMKTIFKWVQKNIKYVAFESGYEGFIPREADKVFERKFGDCKDMTSIITEMAKYVNVPNVNFTWIGTRELPYTYQQLPTPAVDNHMIATYIKDGKNIYLDATDANVPFGMPSSFIQGKEALIAQGSLYIIATVPEVDAQLNNITDVVDITLAEQKIIGKGVYTANGLAATQYRNIIGDNARHRKEYVFSLLEKGNNKFKLSDFTEKDFDNNDQPYTITYNFELDNYVVSSGDEMYINLTLDKPFQNDAFEPTRSQTYDHDFLSNQSYRVTLNIPQGNKVTHLPENASFSNDLIAFNFSYSKKDTTVELNYNVQIKQTLIAPQQFALWNESLKKLKENYLETIIIKKNDKN</sequence>
<proteinExistence type="predicted"/>
<dbReference type="InterPro" id="IPR038765">
    <property type="entry name" value="Papain-like_cys_pep_sf"/>
</dbReference>
<dbReference type="Gene3D" id="2.60.120.1130">
    <property type="match status" value="1"/>
</dbReference>
<dbReference type="Gene3D" id="2.60.40.3140">
    <property type="match status" value="1"/>
</dbReference>
<accession>A0A3P1B7U9</accession>
<dbReference type="SUPFAM" id="SSF54001">
    <property type="entry name" value="Cysteine proteinases"/>
    <property type="match status" value="1"/>
</dbReference>
<protein>
    <submittedName>
        <fullName evidence="2">Transglutaminase domain-containing protein</fullName>
    </submittedName>
</protein>
<dbReference type="Gene3D" id="3.10.620.30">
    <property type="match status" value="1"/>
</dbReference>